<comment type="caution">
    <text evidence="13">The sequence shown here is derived from an EMBL/GenBank/DDBJ whole genome shotgun (WGS) entry which is preliminary data.</text>
</comment>
<protein>
    <recommendedName>
        <fullName evidence="2">tetrahydrofolate synthase</fullName>
        <ecNumber evidence="2">6.3.2.17</ecNumber>
    </recommendedName>
    <alternativeName>
        <fullName evidence="8">Tetrahydrofolylpolyglutamate synthase</fullName>
    </alternativeName>
</protein>
<organism evidence="13 14">
    <name type="scientific">Streptococcus panodentis</name>
    <dbReference type="NCBI Taxonomy" id="1581472"/>
    <lineage>
        <taxon>Bacteria</taxon>
        <taxon>Bacillati</taxon>
        <taxon>Bacillota</taxon>
        <taxon>Bacilli</taxon>
        <taxon>Lactobacillales</taxon>
        <taxon>Streptococcaceae</taxon>
        <taxon>Streptococcus</taxon>
    </lineage>
</organism>
<keyword evidence="5 10" id="KW-0547">Nucleotide-binding</keyword>
<dbReference type="InterPro" id="IPR018109">
    <property type="entry name" value="Folylpolyglutamate_synth_CS"/>
</dbReference>
<evidence type="ECO:0000313" key="13">
    <source>
        <dbReference type="EMBL" id="MBP2620512.1"/>
    </source>
</evidence>
<evidence type="ECO:0000256" key="5">
    <source>
        <dbReference type="ARBA" id="ARBA00022741"/>
    </source>
</evidence>
<dbReference type="PROSITE" id="PS01011">
    <property type="entry name" value="FOLYLPOLYGLU_SYNT_1"/>
    <property type="match status" value="1"/>
</dbReference>
<dbReference type="InterPro" id="IPR036615">
    <property type="entry name" value="Mur_ligase_C_dom_sf"/>
</dbReference>
<evidence type="ECO:0000256" key="9">
    <source>
        <dbReference type="ARBA" id="ARBA00047493"/>
    </source>
</evidence>
<keyword evidence="7" id="KW-0460">Magnesium</keyword>
<reference evidence="13 14" key="1">
    <citation type="submission" date="2018-05" db="EMBL/GenBank/DDBJ databases">
        <title>Draft genome sequence of Streptococcus panodentis CCUG 70867T.</title>
        <authorList>
            <person name="Salva-Serra F."/>
            <person name="Mendez V."/>
            <person name="Jaen-Luchoro D."/>
            <person name="Gonzales-Siles L."/>
            <person name="Karlsson R."/>
            <person name="Engstrom-Jakobsson H."/>
            <person name="Busquets A."/>
            <person name="Gomila M."/>
            <person name="Pineiro-Iglesias B."/>
            <person name="Bennasar-Figueras A."/>
            <person name="Seeger M."/>
            <person name="Moore E."/>
        </authorList>
    </citation>
    <scope>NUCLEOTIDE SEQUENCE [LARGE SCALE GENOMIC DNA]</scope>
    <source>
        <strain evidence="13 14">CCUG 70867</strain>
    </source>
</reference>
<dbReference type="InterPro" id="IPR001645">
    <property type="entry name" value="Folylpolyglutamate_synth"/>
</dbReference>
<comment type="similarity">
    <text evidence="1 10">Belongs to the folylpolyglutamate synthase family.</text>
</comment>
<evidence type="ECO:0000256" key="2">
    <source>
        <dbReference type="ARBA" id="ARBA00013025"/>
    </source>
</evidence>
<keyword evidence="14" id="KW-1185">Reference proteome</keyword>
<name>A0ABS5AVB7_9STRE</name>
<dbReference type="InterPro" id="IPR004101">
    <property type="entry name" value="Mur_ligase_C"/>
</dbReference>
<dbReference type="Pfam" id="PF08245">
    <property type="entry name" value="Mur_ligase_M"/>
    <property type="match status" value="1"/>
</dbReference>
<dbReference type="PANTHER" id="PTHR11136:SF0">
    <property type="entry name" value="DIHYDROFOLATE SYNTHETASE-RELATED"/>
    <property type="match status" value="1"/>
</dbReference>
<sequence>MKETQLPDVSWLEAYRTDSPNFGLERMERLLELRGKPHLQLSVIHIAGTNGKGSTIAHLRQLLQQKGLKVGTFTSPYLVSYNEQIAINGSAISDLDLQQLLTDYQALLAQQAEDALLLGVTEFEIATALAYDYFVQQQVDVALIEVGMGGLLDSTNVCRPDLTAISTIGLDHVALLGDSLEKIAEQKAGIIKPTVPVVTGRIAPQALEVIKKTAAQKGAPLLTCPQDYQAEYIHSTEQGQVFSFANAYRAEAYYRTALLGLHQIDNAALAIELCDTYCRLKGLPLLSQTEVDEALLRAVWPGRLEKLSERPLILIDGAHNPHAMRSLLASLSEHYPAQKKQLLFACIQTKSLEEMVGLLKTVPAAELTLTAFADKRSFSREAMEELAEKEGLSYRDWPDYLEHYLAAEHEADELLLLTGSLYFLAQVRPYIIKKLNPRQE</sequence>
<dbReference type="Gene3D" id="3.90.190.20">
    <property type="entry name" value="Mur ligase, C-terminal domain"/>
    <property type="match status" value="1"/>
</dbReference>
<dbReference type="PIRSF" id="PIRSF001563">
    <property type="entry name" value="Folylpolyglu_synth"/>
    <property type="match status" value="1"/>
</dbReference>
<proteinExistence type="inferred from homology"/>
<evidence type="ECO:0000256" key="10">
    <source>
        <dbReference type="PIRNR" id="PIRNR001563"/>
    </source>
</evidence>
<evidence type="ECO:0000259" key="11">
    <source>
        <dbReference type="Pfam" id="PF02875"/>
    </source>
</evidence>
<dbReference type="Gene3D" id="3.40.1190.10">
    <property type="entry name" value="Mur-like, catalytic domain"/>
    <property type="match status" value="1"/>
</dbReference>
<dbReference type="RefSeq" id="WP_209550965.1">
    <property type="nucleotide sequence ID" value="NZ_QFAY01000006.1"/>
</dbReference>
<dbReference type="NCBIfam" id="TIGR01499">
    <property type="entry name" value="folC"/>
    <property type="match status" value="1"/>
</dbReference>
<evidence type="ECO:0000256" key="6">
    <source>
        <dbReference type="ARBA" id="ARBA00022840"/>
    </source>
</evidence>
<evidence type="ECO:0000313" key="14">
    <source>
        <dbReference type="Proteomes" id="UP001519349"/>
    </source>
</evidence>
<comment type="catalytic activity">
    <reaction evidence="9">
        <text>(6S)-5,6,7,8-tetrahydrofolyl-(gamma-L-Glu)(n) + L-glutamate + ATP = (6S)-5,6,7,8-tetrahydrofolyl-(gamma-L-Glu)(n+1) + ADP + phosphate + H(+)</text>
        <dbReference type="Rhea" id="RHEA:10580"/>
        <dbReference type="Rhea" id="RHEA-COMP:14738"/>
        <dbReference type="Rhea" id="RHEA-COMP:14740"/>
        <dbReference type="ChEBI" id="CHEBI:15378"/>
        <dbReference type="ChEBI" id="CHEBI:29985"/>
        <dbReference type="ChEBI" id="CHEBI:30616"/>
        <dbReference type="ChEBI" id="CHEBI:43474"/>
        <dbReference type="ChEBI" id="CHEBI:141005"/>
        <dbReference type="ChEBI" id="CHEBI:456216"/>
        <dbReference type="EC" id="6.3.2.17"/>
    </reaction>
</comment>
<evidence type="ECO:0000256" key="1">
    <source>
        <dbReference type="ARBA" id="ARBA00008276"/>
    </source>
</evidence>
<accession>A0ABS5AVB7</accession>
<dbReference type="EMBL" id="QFAY01000006">
    <property type="protein sequence ID" value="MBP2620512.1"/>
    <property type="molecule type" value="Genomic_DNA"/>
</dbReference>
<gene>
    <name evidence="13" type="ORF">DHL47_04000</name>
</gene>
<keyword evidence="4" id="KW-0479">Metal-binding</keyword>
<keyword evidence="6 10" id="KW-0067">ATP-binding</keyword>
<dbReference type="PANTHER" id="PTHR11136">
    <property type="entry name" value="FOLYLPOLYGLUTAMATE SYNTHASE-RELATED"/>
    <property type="match status" value="1"/>
</dbReference>
<evidence type="ECO:0000259" key="12">
    <source>
        <dbReference type="Pfam" id="PF08245"/>
    </source>
</evidence>
<dbReference type="SUPFAM" id="SSF53623">
    <property type="entry name" value="MurD-like peptide ligases, catalytic domain"/>
    <property type="match status" value="1"/>
</dbReference>
<keyword evidence="3 10" id="KW-0436">Ligase</keyword>
<evidence type="ECO:0000256" key="7">
    <source>
        <dbReference type="ARBA" id="ARBA00022842"/>
    </source>
</evidence>
<feature type="domain" description="Mur ligase C-terminal" evidence="11">
    <location>
        <begin position="302"/>
        <end position="420"/>
    </location>
</feature>
<dbReference type="Proteomes" id="UP001519349">
    <property type="component" value="Unassembled WGS sequence"/>
</dbReference>
<dbReference type="Pfam" id="PF02875">
    <property type="entry name" value="Mur_ligase_C"/>
    <property type="match status" value="1"/>
</dbReference>
<dbReference type="InterPro" id="IPR013221">
    <property type="entry name" value="Mur_ligase_cen"/>
</dbReference>
<dbReference type="SUPFAM" id="SSF53244">
    <property type="entry name" value="MurD-like peptide ligases, peptide-binding domain"/>
    <property type="match status" value="1"/>
</dbReference>
<evidence type="ECO:0000256" key="3">
    <source>
        <dbReference type="ARBA" id="ARBA00022598"/>
    </source>
</evidence>
<evidence type="ECO:0000256" key="8">
    <source>
        <dbReference type="ARBA" id="ARBA00030592"/>
    </source>
</evidence>
<dbReference type="InterPro" id="IPR036565">
    <property type="entry name" value="Mur-like_cat_sf"/>
</dbReference>
<dbReference type="EC" id="6.3.2.17" evidence="2"/>
<evidence type="ECO:0000256" key="4">
    <source>
        <dbReference type="ARBA" id="ARBA00022723"/>
    </source>
</evidence>
<feature type="domain" description="Mur ligase central" evidence="12">
    <location>
        <begin position="46"/>
        <end position="273"/>
    </location>
</feature>